<evidence type="ECO:0000313" key="4">
    <source>
        <dbReference type="EMBL" id="POR46070.1"/>
    </source>
</evidence>
<dbReference type="EMBL" id="PQGA01000027">
    <property type="protein sequence ID" value="POR46070.1"/>
    <property type="molecule type" value="Genomic_DNA"/>
</dbReference>
<evidence type="ECO:0000256" key="2">
    <source>
        <dbReference type="SAM" id="MobiDB-lite"/>
    </source>
</evidence>
<name>A0A2S4LUF9_9BURK</name>
<comment type="caution">
    <text evidence="4">The sequence shown here is derived from an EMBL/GenBank/DDBJ whole genome shotgun (WGS) entry which is preliminary data.</text>
</comment>
<dbReference type="GO" id="GO:0043022">
    <property type="term" value="F:ribosome binding"/>
    <property type="evidence" value="ECO:0007669"/>
    <property type="project" value="TreeGrafter"/>
</dbReference>
<dbReference type="GO" id="GO:0003747">
    <property type="term" value="F:translation release factor activity"/>
    <property type="evidence" value="ECO:0007669"/>
    <property type="project" value="InterPro"/>
</dbReference>
<organism evidence="4 5">
    <name type="scientific">Paraburkholderia eburnea</name>
    <dbReference type="NCBI Taxonomy" id="1189126"/>
    <lineage>
        <taxon>Bacteria</taxon>
        <taxon>Pseudomonadati</taxon>
        <taxon>Pseudomonadota</taxon>
        <taxon>Betaproteobacteria</taxon>
        <taxon>Burkholderiales</taxon>
        <taxon>Burkholderiaceae</taxon>
        <taxon>Paraburkholderia</taxon>
    </lineage>
</organism>
<dbReference type="InterPro" id="IPR045853">
    <property type="entry name" value="Pep_chain_release_fac_I_sf"/>
</dbReference>
<gene>
    <name evidence="4" type="ORF">B0G62_12752</name>
</gene>
<reference evidence="4 5" key="1">
    <citation type="submission" date="2018-01" db="EMBL/GenBank/DDBJ databases">
        <title>Genomic Encyclopedia of Type Strains, Phase III (KMG-III): the genomes of soil and plant-associated and newly described type strains.</title>
        <authorList>
            <person name="Whitman W."/>
        </authorList>
    </citation>
    <scope>NUCLEOTIDE SEQUENCE [LARGE SCALE GENOMIC DNA]</scope>
    <source>
        <strain evidence="4 5">JCM 18070</strain>
    </source>
</reference>
<dbReference type="PROSITE" id="PS00745">
    <property type="entry name" value="RF_PROK_I"/>
    <property type="match status" value="1"/>
</dbReference>
<dbReference type="Pfam" id="PF00472">
    <property type="entry name" value="RF-1"/>
    <property type="match status" value="1"/>
</dbReference>
<dbReference type="PANTHER" id="PTHR47814">
    <property type="entry name" value="PEPTIDYL-TRNA HYDROLASE ARFB"/>
    <property type="match status" value="1"/>
</dbReference>
<feature type="domain" description="Prokaryotic-type class I peptide chain release factors" evidence="3">
    <location>
        <begin position="30"/>
        <end position="46"/>
    </location>
</feature>
<proteinExistence type="inferred from homology"/>
<dbReference type="SUPFAM" id="SSF75620">
    <property type="entry name" value="Release factor"/>
    <property type="match status" value="1"/>
</dbReference>
<dbReference type="NCBIfam" id="NF006718">
    <property type="entry name" value="PRK09256.1"/>
    <property type="match status" value="1"/>
</dbReference>
<feature type="compositionally biased region" description="Basic and acidic residues" evidence="2">
    <location>
        <begin position="126"/>
        <end position="146"/>
    </location>
</feature>
<protein>
    <submittedName>
        <fullName evidence="4">Ribosome-associated protein</fullName>
    </submittedName>
</protein>
<evidence type="ECO:0000313" key="5">
    <source>
        <dbReference type="Proteomes" id="UP000237381"/>
    </source>
</evidence>
<accession>A0A2S4LUF9</accession>
<evidence type="ECO:0000259" key="3">
    <source>
        <dbReference type="PROSITE" id="PS00745"/>
    </source>
</evidence>
<dbReference type="PANTHER" id="PTHR47814:SF1">
    <property type="entry name" value="PEPTIDYL-TRNA HYDROLASE ARFB"/>
    <property type="match status" value="1"/>
</dbReference>
<dbReference type="GO" id="GO:0004045">
    <property type="term" value="F:peptidyl-tRNA hydrolase activity"/>
    <property type="evidence" value="ECO:0007669"/>
    <property type="project" value="TreeGrafter"/>
</dbReference>
<dbReference type="Proteomes" id="UP000237381">
    <property type="component" value="Unassembled WGS sequence"/>
</dbReference>
<sequence length="146" mass="16101">MPQAVSSHSPAAMSDRLSILPNEVELVAVRAQGAGGQNVNKVSSAIHLRFDIRASSLPEVIKMRLLALADRRITHEGVVIIKSQEYRTQEQNRAAALARLDALIESVSVTRKARVATRPTRGSKLRRLDGKARRSEVKTGRQRVTE</sequence>
<dbReference type="AlphaFoldDB" id="A0A2S4LUF9"/>
<comment type="similarity">
    <text evidence="1">Belongs to the prokaryotic/mitochondrial release factor family.</text>
</comment>
<feature type="region of interest" description="Disordered" evidence="2">
    <location>
        <begin position="116"/>
        <end position="146"/>
    </location>
</feature>
<dbReference type="Gene3D" id="3.30.160.20">
    <property type="match status" value="1"/>
</dbReference>
<feature type="compositionally biased region" description="Basic residues" evidence="2">
    <location>
        <begin position="116"/>
        <end position="125"/>
    </location>
</feature>
<dbReference type="InterPro" id="IPR000352">
    <property type="entry name" value="Pep_chain_release_fac_I"/>
</dbReference>
<keyword evidence="5" id="KW-1185">Reference proteome</keyword>
<dbReference type="GO" id="GO:0072344">
    <property type="term" value="P:rescue of stalled ribosome"/>
    <property type="evidence" value="ECO:0007669"/>
    <property type="project" value="TreeGrafter"/>
</dbReference>
<evidence type="ECO:0000256" key="1">
    <source>
        <dbReference type="ARBA" id="ARBA00010835"/>
    </source>
</evidence>